<accession>A0ABR8YSG5</accession>
<dbReference type="InterPro" id="IPR015421">
    <property type="entry name" value="PyrdxlP-dep_Trfase_major"/>
</dbReference>
<dbReference type="InterPro" id="IPR000192">
    <property type="entry name" value="Aminotrans_V_dom"/>
</dbReference>
<dbReference type="SUPFAM" id="SSF53383">
    <property type="entry name" value="PLP-dependent transferases"/>
    <property type="match status" value="1"/>
</dbReference>
<comment type="similarity">
    <text evidence="2">Belongs to the class-V pyridoxal-phosphate-dependent aminotransferase family. Csd subfamily.</text>
</comment>
<proteinExistence type="inferred from homology"/>
<evidence type="ECO:0000256" key="1">
    <source>
        <dbReference type="ARBA" id="ARBA00001933"/>
    </source>
</evidence>
<dbReference type="PANTHER" id="PTHR43586">
    <property type="entry name" value="CYSTEINE DESULFURASE"/>
    <property type="match status" value="1"/>
</dbReference>
<gene>
    <name evidence="8" type="ORF">H9637_09165</name>
</gene>
<protein>
    <recommendedName>
        <fullName evidence="3">cysteine desulfurase</fullName>
        <ecNumber evidence="3">2.8.1.7</ecNumber>
    </recommendedName>
</protein>
<evidence type="ECO:0000256" key="5">
    <source>
        <dbReference type="ARBA" id="ARBA00022898"/>
    </source>
</evidence>
<dbReference type="PANTHER" id="PTHR43586:SF8">
    <property type="entry name" value="CYSTEINE DESULFURASE 1, CHLOROPLASTIC"/>
    <property type="match status" value="1"/>
</dbReference>
<dbReference type="Pfam" id="PF00266">
    <property type="entry name" value="Aminotran_5"/>
    <property type="match status" value="1"/>
</dbReference>
<reference evidence="8 9" key="1">
    <citation type="submission" date="2020-08" db="EMBL/GenBank/DDBJ databases">
        <title>A Genomic Blueprint of the Chicken Gut Microbiome.</title>
        <authorList>
            <person name="Gilroy R."/>
            <person name="Ravi A."/>
            <person name="Getino M."/>
            <person name="Pursley I."/>
            <person name="Horton D.L."/>
            <person name="Alikhan N.-F."/>
            <person name="Baker D."/>
            <person name="Gharbi K."/>
            <person name="Hall N."/>
            <person name="Watson M."/>
            <person name="Adriaenssens E.M."/>
            <person name="Foster-Nyarko E."/>
            <person name="Jarju S."/>
            <person name="Secka A."/>
            <person name="Antonio M."/>
            <person name="Oren A."/>
            <person name="Chaudhuri R."/>
            <person name="La Ragione R.M."/>
            <person name="Hildebrand F."/>
            <person name="Pallen M.J."/>
        </authorList>
    </citation>
    <scope>NUCLEOTIDE SEQUENCE [LARGE SCALE GENOMIC DNA]</scope>
    <source>
        <strain evidence="8 9">N37</strain>
    </source>
</reference>
<evidence type="ECO:0000313" key="8">
    <source>
        <dbReference type="EMBL" id="MBD8047200.1"/>
    </source>
</evidence>
<dbReference type="InterPro" id="IPR010970">
    <property type="entry name" value="Cys_dSase_SufS"/>
</dbReference>
<dbReference type="Gene3D" id="3.90.1150.10">
    <property type="entry name" value="Aspartate Aminotransferase, domain 1"/>
    <property type="match status" value="1"/>
</dbReference>
<sequence length="410" mass="45730">MSKFEELRKDFPILSESANGKPLVYLDNAATTHKPKQVIEAIDKYYEKYNANPHRGAHALSVFATDAYESSRVKVKNFISASKSSEIIFTKNATEALNLIAYSYGMNFINEGDEIVLSIAEHHSNILPWQQVAKAKGAILKYMYIDNDGKLSMEEVKSKISEKTKIVGITHISNALGTINPVDEIISYAHSKGALVVLDGSQSVPHMKVDVKALDADFMVFSGHKMLAPMGIGVLYGKEHILDKMPPFLFGGDMIEYVWEDRATFAELPYKLEAGTQNVEGAVGLAAAIDYLENIGFDNIKKREQELTKYALEKMKELPFITIYGSKTMDNRSSVISFGVKDVHPHDVATILDNYGVAVRAGHHCAQPLMKYLGVNSTSRASFYFYNTFEEIDTLVEALKNVRRWLGYAS</sequence>
<comment type="catalytic activity">
    <reaction evidence="6">
        <text>(sulfur carrier)-H + L-cysteine = (sulfur carrier)-SH + L-alanine</text>
        <dbReference type="Rhea" id="RHEA:43892"/>
        <dbReference type="Rhea" id="RHEA-COMP:14737"/>
        <dbReference type="Rhea" id="RHEA-COMP:14739"/>
        <dbReference type="ChEBI" id="CHEBI:29917"/>
        <dbReference type="ChEBI" id="CHEBI:35235"/>
        <dbReference type="ChEBI" id="CHEBI:57972"/>
        <dbReference type="ChEBI" id="CHEBI:64428"/>
        <dbReference type="EC" id="2.8.1.7"/>
    </reaction>
</comment>
<keyword evidence="9" id="KW-1185">Reference proteome</keyword>
<dbReference type="EC" id="2.8.1.7" evidence="3"/>
<dbReference type="Gene3D" id="3.40.640.10">
    <property type="entry name" value="Type I PLP-dependent aspartate aminotransferase-like (Major domain)"/>
    <property type="match status" value="1"/>
</dbReference>
<dbReference type="InterPro" id="IPR016454">
    <property type="entry name" value="Cysteine_dSase"/>
</dbReference>
<evidence type="ECO:0000259" key="7">
    <source>
        <dbReference type="Pfam" id="PF00266"/>
    </source>
</evidence>
<evidence type="ECO:0000256" key="2">
    <source>
        <dbReference type="ARBA" id="ARBA00010447"/>
    </source>
</evidence>
<dbReference type="PIRSF" id="PIRSF005572">
    <property type="entry name" value="NifS"/>
    <property type="match status" value="1"/>
</dbReference>
<evidence type="ECO:0000256" key="3">
    <source>
        <dbReference type="ARBA" id="ARBA00012239"/>
    </source>
</evidence>
<keyword evidence="4" id="KW-0808">Transferase</keyword>
<dbReference type="InterPro" id="IPR015424">
    <property type="entry name" value="PyrdxlP-dep_Trfase"/>
</dbReference>
<dbReference type="RefSeq" id="WP_191740171.1">
    <property type="nucleotide sequence ID" value="NZ_JACSQB010000064.1"/>
</dbReference>
<dbReference type="InterPro" id="IPR015422">
    <property type="entry name" value="PyrdxlP-dep_Trfase_small"/>
</dbReference>
<name>A0ABR8YSG5_9CLOT</name>
<feature type="domain" description="Aminotransferase class V" evidence="7">
    <location>
        <begin position="24"/>
        <end position="395"/>
    </location>
</feature>
<evidence type="ECO:0000256" key="4">
    <source>
        <dbReference type="ARBA" id="ARBA00022679"/>
    </source>
</evidence>
<dbReference type="Proteomes" id="UP000627166">
    <property type="component" value="Unassembled WGS sequence"/>
</dbReference>
<evidence type="ECO:0000256" key="6">
    <source>
        <dbReference type="ARBA" id="ARBA00050776"/>
    </source>
</evidence>
<evidence type="ECO:0000313" key="9">
    <source>
        <dbReference type="Proteomes" id="UP000627166"/>
    </source>
</evidence>
<comment type="caution">
    <text evidence="8">The sequence shown here is derived from an EMBL/GenBank/DDBJ whole genome shotgun (WGS) entry which is preliminary data.</text>
</comment>
<dbReference type="NCBIfam" id="TIGR01979">
    <property type="entry name" value="sufS"/>
    <property type="match status" value="1"/>
</dbReference>
<organism evidence="8 9">
    <name type="scientific">Clostridium faecium</name>
    <dbReference type="NCBI Taxonomy" id="2762223"/>
    <lineage>
        <taxon>Bacteria</taxon>
        <taxon>Bacillati</taxon>
        <taxon>Bacillota</taxon>
        <taxon>Clostridia</taxon>
        <taxon>Eubacteriales</taxon>
        <taxon>Clostridiaceae</taxon>
        <taxon>Clostridium</taxon>
    </lineage>
</organism>
<dbReference type="CDD" id="cd06453">
    <property type="entry name" value="SufS_like"/>
    <property type="match status" value="1"/>
</dbReference>
<dbReference type="EMBL" id="JACSQB010000064">
    <property type="protein sequence ID" value="MBD8047200.1"/>
    <property type="molecule type" value="Genomic_DNA"/>
</dbReference>
<comment type="cofactor">
    <cofactor evidence="1">
        <name>pyridoxal 5'-phosphate</name>
        <dbReference type="ChEBI" id="CHEBI:597326"/>
    </cofactor>
</comment>
<keyword evidence="5" id="KW-0663">Pyridoxal phosphate</keyword>